<sequence length="211" mass="22319">MTDNLGGAYDVAYQKARTKLRRCQPADLAAAGGAFFDAASGLISLRYVNEDYHISWPGGEVAAAGGEATPAVVKTVLLHYLLRAAGQPLAGRLVSFKEITGGGVKYLDMYNKRIIDGLLAVFGSRPALMTAAGKLVGGARAIYGQYGLSIDILPRLPVIFALWAGYDELPARVTVLYDASAPFYLPAEDLIEATAVCVHKLAEAAKKLTAG</sequence>
<dbReference type="EMBL" id="JAUOZS010000001">
    <property type="protein sequence ID" value="MDT8902575.1"/>
    <property type="molecule type" value="Genomic_DNA"/>
</dbReference>
<dbReference type="Pfam" id="PF12654">
    <property type="entry name" value="DUF3786"/>
    <property type="match status" value="1"/>
</dbReference>
<comment type="caution">
    <text evidence="2">The sequence shown here is derived from an EMBL/GenBank/DDBJ whole genome shotgun (WGS) entry which is preliminary data.</text>
</comment>
<proteinExistence type="predicted"/>
<protein>
    <submittedName>
        <fullName evidence="2">DUF3786 domain-containing protein</fullName>
    </submittedName>
</protein>
<dbReference type="RefSeq" id="WP_413782494.1">
    <property type="nucleotide sequence ID" value="NZ_JAUOZS010000001.1"/>
</dbReference>
<evidence type="ECO:0000313" key="2">
    <source>
        <dbReference type="EMBL" id="MDT8902575.1"/>
    </source>
</evidence>
<accession>A0ABU3P1K8</accession>
<dbReference type="Proteomes" id="UP001254848">
    <property type="component" value="Unassembled WGS sequence"/>
</dbReference>
<keyword evidence="3" id="KW-1185">Reference proteome</keyword>
<reference evidence="2 3" key="1">
    <citation type="submission" date="2023-07" db="EMBL/GenBank/DDBJ databases">
        <title>The novel representative of Negativicutes class, Anaeroselena agilis gen. nov. sp. nov.</title>
        <authorList>
            <person name="Prokofeva M.I."/>
            <person name="Elcheninov A.G."/>
            <person name="Klyukina A."/>
            <person name="Kublanov I.V."/>
            <person name="Frolov E.N."/>
            <person name="Podosokorskaya O.A."/>
        </authorList>
    </citation>
    <scope>NUCLEOTIDE SEQUENCE [LARGE SCALE GENOMIC DNA]</scope>
    <source>
        <strain evidence="2 3">4137-cl</strain>
    </source>
</reference>
<organism evidence="2 3">
    <name type="scientific">Anaeroselena agilis</name>
    <dbReference type="NCBI Taxonomy" id="3063788"/>
    <lineage>
        <taxon>Bacteria</taxon>
        <taxon>Bacillati</taxon>
        <taxon>Bacillota</taxon>
        <taxon>Negativicutes</taxon>
        <taxon>Acetonemataceae</taxon>
        <taxon>Anaeroselena</taxon>
    </lineage>
</organism>
<dbReference type="InterPro" id="IPR024264">
    <property type="entry name" value="DUF3786"/>
</dbReference>
<evidence type="ECO:0000259" key="1">
    <source>
        <dbReference type="Pfam" id="PF12654"/>
    </source>
</evidence>
<evidence type="ECO:0000313" key="3">
    <source>
        <dbReference type="Proteomes" id="UP001254848"/>
    </source>
</evidence>
<gene>
    <name evidence="2" type="ORF">Q4T40_15100</name>
</gene>
<name>A0ABU3P1K8_9FIRM</name>
<feature type="domain" description="DUF3786" evidence="1">
    <location>
        <begin position="25"/>
        <end position="198"/>
    </location>
</feature>